<feature type="compositionally biased region" description="Basic and acidic residues" evidence="8">
    <location>
        <begin position="525"/>
        <end position="536"/>
    </location>
</feature>
<dbReference type="SUPFAM" id="SSF52490">
    <property type="entry name" value="Tubulin nucleotide-binding domain-like"/>
    <property type="match status" value="1"/>
</dbReference>
<dbReference type="PANTHER" id="PTHR15092">
    <property type="entry name" value="POLY A -SPECIFIC RIBONUCLEASE/TARGET OF EGR1, MEMBER 1"/>
    <property type="match status" value="1"/>
</dbReference>
<dbReference type="SUPFAM" id="SSF53098">
    <property type="entry name" value="Ribonuclease H-like"/>
    <property type="match status" value="2"/>
</dbReference>
<keyword evidence="5" id="KW-0378">Hydrolase</keyword>
<dbReference type="Pfam" id="PF04857">
    <property type="entry name" value="CAF1"/>
    <property type="match status" value="2"/>
</dbReference>
<dbReference type="InterPro" id="IPR051181">
    <property type="entry name" value="CAF1_poly(A)_ribonucleases"/>
</dbReference>
<comment type="similarity">
    <text evidence="2">Belongs to the tubulin family.</text>
</comment>
<evidence type="ECO:0000256" key="1">
    <source>
        <dbReference type="ARBA" id="ARBA00008372"/>
    </source>
</evidence>
<dbReference type="InterPro" id="IPR036525">
    <property type="entry name" value="Tubulin/FtsZ_GTPase_sf"/>
</dbReference>
<dbReference type="GO" id="GO:0007017">
    <property type="term" value="P:microtubule-based process"/>
    <property type="evidence" value="ECO:0007669"/>
    <property type="project" value="InterPro"/>
</dbReference>
<dbReference type="GO" id="GO:0000289">
    <property type="term" value="P:nuclear-transcribed mRNA poly(A) tail shortening"/>
    <property type="evidence" value="ECO:0007669"/>
    <property type="project" value="TreeGrafter"/>
</dbReference>
<dbReference type="EMBL" id="VIIS01002028">
    <property type="protein sequence ID" value="KAF0289492.1"/>
    <property type="molecule type" value="Genomic_DNA"/>
</dbReference>
<dbReference type="GO" id="GO:0003723">
    <property type="term" value="F:RNA binding"/>
    <property type="evidence" value="ECO:0007669"/>
    <property type="project" value="InterPro"/>
</dbReference>
<name>A0A6A4VG47_AMPAM</name>
<dbReference type="InterPro" id="IPR000217">
    <property type="entry name" value="Tubulin"/>
</dbReference>
<dbReference type="GO" id="GO:0005737">
    <property type="term" value="C:cytoplasm"/>
    <property type="evidence" value="ECO:0007669"/>
    <property type="project" value="InterPro"/>
</dbReference>
<feature type="region of interest" description="Disordered" evidence="8">
    <location>
        <begin position="525"/>
        <end position="562"/>
    </location>
</feature>
<protein>
    <submittedName>
        <fullName evidence="10">Poly(A)-specific ribonuclease PARN</fullName>
    </submittedName>
</protein>
<dbReference type="GO" id="GO:1990431">
    <property type="term" value="P:priRNA 3'-end processing"/>
    <property type="evidence" value="ECO:0007669"/>
    <property type="project" value="TreeGrafter"/>
</dbReference>
<dbReference type="GO" id="GO:0004535">
    <property type="term" value="F:poly(A)-specific ribonuclease activity"/>
    <property type="evidence" value="ECO:0007669"/>
    <property type="project" value="InterPro"/>
</dbReference>
<dbReference type="PRINTS" id="PR01161">
    <property type="entry name" value="TUBULIN"/>
</dbReference>
<evidence type="ECO:0000259" key="9">
    <source>
        <dbReference type="Pfam" id="PF00091"/>
    </source>
</evidence>
<dbReference type="GO" id="GO:0005634">
    <property type="term" value="C:nucleus"/>
    <property type="evidence" value="ECO:0007669"/>
    <property type="project" value="InterPro"/>
</dbReference>
<feature type="region of interest" description="Disordered" evidence="8">
    <location>
        <begin position="108"/>
        <end position="129"/>
    </location>
</feature>
<evidence type="ECO:0000256" key="8">
    <source>
        <dbReference type="SAM" id="MobiDB-lite"/>
    </source>
</evidence>
<dbReference type="GO" id="GO:0005525">
    <property type="term" value="F:GTP binding"/>
    <property type="evidence" value="ECO:0007669"/>
    <property type="project" value="UniProtKB-KW"/>
</dbReference>
<evidence type="ECO:0000256" key="3">
    <source>
        <dbReference type="ARBA" id="ARBA00022701"/>
    </source>
</evidence>
<dbReference type="GO" id="GO:0046872">
    <property type="term" value="F:metal ion binding"/>
    <property type="evidence" value="ECO:0007669"/>
    <property type="project" value="InterPro"/>
</dbReference>
<proteinExistence type="inferred from homology"/>
<dbReference type="PANTHER" id="PTHR15092:SF44">
    <property type="entry name" value="POLY(A)-SPECIFIC RIBONUCLEASE PARN"/>
    <property type="match status" value="1"/>
</dbReference>
<dbReference type="OrthoDB" id="10249149at2759"/>
<dbReference type="Gene3D" id="3.30.1370.50">
    <property type="entry name" value="R3H-like domain"/>
    <property type="match status" value="1"/>
</dbReference>
<dbReference type="Proteomes" id="UP000440578">
    <property type="component" value="Unassembled WGS sequence"/>
</dbReference>
<keyword evidence="6" id="KW-0342">GTP-binding</keyword>
<dbReference type="PRINTS" id="PR01162">
    <property type="entry name" value="ALPHATUBULIN"/>
</dbReference>
<dbReference type="SUPFAM" id="SSF82708">
    <property type="entry name" value="R3H domain"/>
    <property type="match status" value="1"/>
</dbReference>
<dbReference type="InterPro" id="IPR003008">
    <property type="entry name" value="Tubulin_FtsZ_GTPase"/>
</dbReference>
<evidence type="ECO:0000256" key="4">
    <source>
        <dbReference type="ARBA" id="ARBA00022741"/>
    </source>
</evidence>
<keyword evidence="11" id="KW-1185">Reference proteome</keyword>
<evidence type="ECO:0000256" key="7">
    <source>
        <dbReference type="ARBA" id="ARBA00049117"/>
    </source>
</evidence>
<feature type="domain" description="Tubulin/FtsZ GTPase" evidence="9">
    <location>
        <begin position="299"/>
        <end position="371"/>
    </location>
</feature>
<dbReference type="InterPro" id="IPR036867">
    <property type="entry name" value="R3H_dom_sf"/>
</dbReference>
<dbReference type="InterPro" id="IPR012337">
    <property type="entry name" value="RNaseH-like_sf"/>
</dbReference>
<dbReference type="PROSITE" id="PS00227">
    <property type="entry name" value="TUBULIN"/>
    <property type="match status" value="1"/>
</dbReference>
<keyword evidence="4" id="KW-0547">Nucleotide-binding</keyword>
<dbReference type="GO" id="GO:0005874">
    <property type="term" value="C:microtubule"/>
    <property type="evidence" value="ECO:0007669"/>
    <property type="project" value="UniProtKB-KW"/>
</dbReference>
<dbReference type="Gene3D" id="3.30.420.10">
    <property type="entry name" value="Ribonuclease H-like superfamily/Ribonuclease H"/>
    <property type="match status" value="4"/>
</dbReference>
<dbReference type="InterPro" id="IPR006941">
    <property type="entry name" value="RNase_CAF1"/>
</dbReference>
<dbReference type="GO" id="GO:1990432">
    <property type="term" value="P:siRNA 3'-end processing"/>
    <property type="evidence" value="ECO:0007669"/>
    <property type="project" value="TreeGrafter"/>
</dbReference>
<organism evidence="10 11">
    <name type="scientific">Amphibalanus amphitrite</name>
    <name type="common">Striped barnacle</name>
    <name type="synonym">Balanus amphitrite</name>
    <dbReference type="NCBI Taxonomy" id="1232801"/>
    <lineage>
        <taxon>Eukaryota</taxon>
        <taxon>Metazoa</taxon>
        <taxon>Ecdysozoa</taxon>
        <taxon>Arthropoda</taxon>
        <taxon>Crustacea</taxon>
        <taxon>Multicrustacea</taxon>
        <taxon>Cirripedia</taxon>
        <taxon>Thoracica</taxon>
        <taxon>Thoracicalcarea</taxon>
        <taxon>Balanomorpha</taxon>
        <taxon>Balanoidea</taxon>
        <taxon>Balanidae</taxon>
        <taxon>Amphibalaninae</taxon>
        <taxon>Amphibalanus</taxon>
    </lineage>
</organism>
<dbReference type="GO" id="GO:0005200">
    <property type="term" value="F:structural constituent of cytoskeleton"/>
    <property type="evidence" value="ECO:0007669"/>
    <property type="project" value="InterPro"/>
</dbReference>
<evidence type="ECO:0000313" key="10">
    <source>
        <dbReference type="EMBL" id="KAF0289492.1"/>
    </source>
</evidence>
<dbReference type="InterPro" id="IPR036397">
    <property type="entry name" value="RNaseH_sf"/>
</dbReference>
<feature type="region of interest" description="Disordered" evidence="8">
    <location>
        <begin position="1"/>
        <end position="22"/>
    </location>
</feature>
<gene>
    <name evidence="10" type="primary">parn_2</name>
    <name evidence="10" type="ORF">FJT64_012304</name>
</gene>
<evidence type="ECO:0000313" key="11">
    <source>
        <dbReference type="Proteomes" id="UP000440578"/>
    </source>
</evidence>
<accession>A0A6A4VG47</accession>
<comment type="catalytic activity">
    <reaction evidence="7">
        <text>GTP + H2O = GDP + phosphate + H(+)</text>
        <dbReference type="Rhea" id="RHEA:19669"/>
        <dbReference type="ChEBI" id="CHEBI:15377"/>
        <dbReference type="ChEBI" id="CHEBI:15378"/>
        <dbReference type="ChEBI" id="CHEBI:37565"/>
        <dbReference type="ChEBI" id="CHEBI:43474"/>
        <dbReference type="ChEBI" id="CHEBI:58189"/>
    </reaction>
    <physiologicalReaction direction="left-to-right" evidence="7">
        <dbReference type="Rhea" id="RHEA:19670"/>
    </physiologicalReaction>
</comment>
<evidence type="ECO:0000256" key="5">
    <source>
        <dbReference type="ARBA" id="ARBA00022801"/>
    </source>
</evidence>
<dbReference type="InterPro" id="IPR002452">
    <property type="entry name" value="Alpha_tubulin"/>
</dbReference>
<feature type="compositionally biased region" description="Low complexity" evidence="8">
    <location>
        <begin position="971"/>
        <end position="982"/>
    </location>
</feature>
<evidence type="ECO:0000256" key="6">
    <source>
        <dbReference type="ARBA" id="ARBA00023134"/>
    </source>
</evidence>
<dbReference type="Gene3D" id="3.40.50.1440">
    <property type="entry name" value="Tubulin/FtsZ, GTPase domain"/>
    <property type="match status" value="1"/>
</dbReference>
<comment type="caution">
    <text evidence="10">The sequence shown here is derived from an EMBL/GenBank/DDBJ whole genome shotgun (WGS) entry which is preliminary data.</text>
</comment>
<comment type="similarity">
    <text evidence="1">Belongs to the CAF1 family.</text>
</comment>
<sequence>MDAPAMGARRPPVPPKGARPPPVLMGWARWPPVSMDARPPTVPDGRALAAGADVRAPTAGADGMGARSPPVPMGARWPPVSMDARPPTVPDGRAPAAGADGRALAAGADGMGARSPPVPMGARRPPVPMGWARTGRRCRWARAGRRCRWDGRALAAGADGMVARLPPVPMGWARWPPVPMDARPPTVPDVRAPAAGADGMGARSPPVPMGWSRAGRRCRWARAGRRCRWDGRAPAAGADGRALAAGADGMGARSPPVPMGWARTGRRCRWARARRRCRWDGRAPAAGADGRAPAAYQRECISIHVGQAGCQMGNACWELYCLEHGIQADGTIPSDKSAGVNDDSFSTFFLETGAGKHVPRAVFVDLEPSVVGLQGFLIFHSFGGGTGSGFTSLLMEHFASSLERIRAAICRSSFLAVDCEFSGLSTGGSSSKFDTPEERYAHLRRTASGFLVIQFGLAAFTLEKEKNRYSQETFNFYLFPRHQSQGSFICQPSSMEFLLENGFDFNKLIKDGIPYLPPAQVESLRDRLESQLRDSEAAPSPAQKGTTGASGTPGTTVQPAPVPENQADFVERAMVSTPLELETVHLSGSQRTLRVGRPVSDEQRRERARRRVEQRVDEAAGFAQVIQEISKSGKPVVGHNMLLDLLHIIEQFVCPLPETYSDFKSVVHCVFPTLVDTKVMGSTQPFRDLLPATSLGEMTTCLGTHPFTMPNIVASEGSSGREYDLKDDKHHEAGYDAFLTAACFGAMISYLGLLLKPPQPMLEPSAEIVRPFANKVFAQGMADMPYLNITGEELTPSRDHVFYLTFPSHWKTNDIMHIFSPFNFASSLERIRAAICRSSFLALDCEFSGLSTGGSSSKFDTPEERYAHLRRTASGFLVIQFGLAAFTLEKEKNRYSQETFNFYLFPRHKSQSSFLFQPSCLEFLVENGFDFNRLIKEGIPYQRPAQVEAFRDRLESQLRDSEAAPSPAQKGTTGTSATPGTTVQPSPVPENQADFVEQAISQIEKFLEGSEEYLDFHNLSSFQRKLLYDHVQSRVSTPLELETLFLSGKQRTLRVCRPLSDEQRRERARRRVEQRVDEAAGFAQVIQEISKSGKPVVGHNMLRDLLHIIEQFVCPLPETYSDFKTEVHRIFPNLVDTKVMGSTQPFRDLLPATSLGEMTTCLGTDPFTMPDIGESSSCVNTFLRF</sequence>
<feature type="compositionally biased region" description="Pro residues" evidence="8">
    <location>
        <begin position="11"/>
        <end position="22"/>
    </location>
</feature>
<keyword evidence="3" id="KW-0493">Microtubule</keyword>
<feature type="region of interest" description="Disordered" evidence="8">
    <location>
        <begin position="954"/>
        <end position="989"/>
    </location>
</feature>
<feature type="compositionally biased region" description="Low complexity" evidence="8">
    <location>
        <begin position="545"/>
        <end position="556"/>
    </location>
</feature>
<dbReference type="AlphaFoldDB" id="A0A6A4VG47"/>
<reference evidence="10 11" key="1">
    <citation type="submission" date="2019-07" db="EMBL/GenBank/DDBJ databases">
        <title>Draft genome assembly of a fouling barnacle, Amphibalanus amphitrite (Darwin, 1854): The first reference genome for Thecostraca.</title>
        <authorList>
            <person name="Kim W."/>
        </authorList>
    </citation>
    <scope>NUCLEOTIDE SEQUENCE [LARGE SCALE GENOMIC DNA]</scope>
    <source>
        <strain evidence="10">SNU_AA5</strain>
        <tissue evidence="10">Soma without cirri and trophi</tissue>
    </source>
</reference>
<dbReference type="Pfam" id="PF00091">
    <property type="entry name" value="Tubulin"/>
    <property type="match status" value="1"/>
</dbReference>
<evidence type="ECO:0000256" key="2">
    <source>
        <dbReference type="ARBA" id="ARBA00009636"/>
    </source>
</evidence>
<dbReference type="InterPro" id="IPR017975">
    <property type="entry name" value="Tubulin_CS"/>
</dbReference>